<evidence type="ECO:0000259" key="3">
    <source>
        <dbReference type="SMART" id="SM01027"/>
    </source>
</evidence>
<keyword evidence="5" id="KW-1185">Reference proteome</keyword>
<evidence type="ECO:0000313" key="5">
    <source>
        <dbReference type="Proteomes" id="UP000054877"/>
    </source>
</evidence>
<accession>A0A0W0Z4H3</accession>
<comment type="caution">
    <text evidence="4">The sequence shown here is derived from an EMBL/GenBank/DDBJ whole genome shotgun (WGS) entry which is preliminary data.</text>
</comment>
<organism evidence="4 5">
    <name type="scientific">Legionella spiritensis</name>
    <dbReference type="NCBI Taxonomy" id="452"/>
    <lineage>
        <taxon>Bacteria</taxon>
        <taxon>Pseudomonadati</taxon>
        <taxon>Pseudomonadota</taxon>
        <taxon>Gammaproteobacteria</taxon>
        <taxon>Legionellales</taxon>
        <taxon>Legionellaceae</taxon>
        <taxon>Legionella</taxon>
    </lineage>
</organism>
<sequence length="452" mass="50665">MKLSFLGATETVTGSKYLVECGNRKILIDCGLFQGLKDLRLRNWHPLPVEPSSIDAVLLTHAHIDHSGYLPLLVKNGFQGSIYATRATMELCNILLPDSGHLHEEDANRANKYGYSKHHPALPLYTESDALIALKQFVPVNYNQAYSFFESLQCRWYRAGHILGSSFIEIKHNSTKLLFSGDIGRHHDPVMKPWQQIDQTDYLVLESTYGNRLHEKSDPMTVLATVINATAKRGGTLLIPAFAVGRAQTMLYYLYHLKQSGLIPDLPIFLDSPMAIDATQVLLNNSDEHLLTPKQCFDICHVAHYVNTPEQSKSIDRMTVPKIIISASGMMSGGRILHHLKVFGPDPQNTILLTGYQAKGTRGARMVAHESEIKIHGQMVPIRARIEMLANTSAHADYEEILLWLGQFKQAPKTTFITHGEPEASLALKEHIEEQLGWNCVIPHYLDTVDLC</sequence>
<dbReference type="PANTHER" id="PTHR11203:SF37">
    <property type="entry name" value="INTEGRATOR COMPLEX SUBUNIT 11"/>
    <property type="match status" value="1"/>
</dbReference>
<dbReference type="Gene3D" id="3.60.15.10">
    <property type="entry name" value="Ribonuclease Z/Hydroxyacylglutathione hydrolase-like"/>
    <property type="match status" value="1"/>
</dbReference>
<proteinExistence type="predicted"/>
<feature type="domain" description="Metallo-beta-lactamase" evidence="2">
    <location>
        <begin position="13"/>
        <end position="226"/>
    </location>
</feature>
<dbReference type="Pfam" id="PF07521">
    <property type="entry name" value="RMMBL"/>
    <property type="match status" value="1"/>
</dbReference>
<dbReference type="PATRIC" id="fig|452.5.peg.1718"/>
<dbReference type="InterPro" id="IPR022712">
    <property type="entry name" value="Beta_Casp"/>
</dbReference>
<evidence type="ECO:0000259" key="2">
    <source>
        <dbReference type="SMART" id="SM00849"/>
    </source>
</evidence>
<dbReference type="GO" id="GO:0004521">
    <property type="term" value="F:RNA endonuclease activity"/>
    <property type="evidence" value="ECO:0007669"/>
    <property type="project" value="TreeGrafter"/>
</dbReference>
<dbReference type="Pfam" id="PF10996">
    <property type="entry name" value="Beta-Casp"/>
    <property type="match status" value="1"/>
</dbReference>
<feature type="domain" description="Beta-Casp" evidence="3">
    <location>
        <begin position="247"/>
        <end position="366"/>
    </location>
</feature>
<dbReference type="InterPro" id="IPR050698">
    <property type="entry name" value="MBL"/>
</dbReference>
<dbReference type="Gene3D" id="3.40.50.10890">
    <property type="match status" value="1"/>
</dbReference>
<dbReference type="SMART" id="SM01027">
    <property type="entry name" value="Beta-Casp"/>
    <property type="match status" value="1"/>
</dbReference>
<dbReference type="InterPro" id="IPR001279">
    <property type="entry name" value="Metallo-B-lactamas"/>
</dbReference>
<dbReference type="PANTHER" id="PTHR11203">
    <property type="entry name" value="CLEAVAGE AND POLYADENYLATION SPECIFICITY FACTOR FAMILY MEMBER"/>
    <property type="match status" value="1"/>
</dbReference>
<keyword evidence="1" id="KW-0378">Hydrolase</keyword>
<dbReference type="SUPFAM" id="SSF56281">
    <property type="entry name" value="Metallo-hydrolase/oxidoreductase"/>
    <property type="match status" value="1"/>
</dbReference>
<evidence type="ECO:0000313" key="4">
    <source>
        <dbReference type="EMBL" id="KTD64042.1"/>
    </source>
</evidence>
<dbReference type="EMBL" id="LNYX01000014">
    <property type="protein sequence ID" value="KTD64042.1"/>
    <property type="molecule type" value="Genomic_DNA"/>
</dbReference>
<dbReference type="SMART" id="SM00849">
    <property type="entry name" value="Lactamase_B"/>
    <property type="match status" value="1"/>
</dbReference>
<dbReference type="Pfam" id="PF16661">
    <property type="entry name" value="Lactamase_B_6"/>
    <property type="match status" value="1"/>
</dbReference>
<dbReference type="InterPro" id="IPR036866">
    <property type="entry name" value="RibonucZ/Hydroxyglut_hydro"/>
</dbReference>
<protein>
    <submittedName>
        <fullName evidence="4">Metallo-beta-lactamase superfamily protein</fullName>
    </submittedName>
</protein>
<dbReference type="Proteomes" id="UP000054877">
    <property type="component" value="Unassembled WGS sequence"/>
</dbReference>
<evidence type="ECO:0000256" key="1">
    <source>
        <dbReference type="ARBA" id="ARBA00022801"/>
    </source>
</evidence>
<dbReference type="GO" id="GO:0016787">
    <property type="term" value="F:hydrolase activity"/>
    <property type="evidence" value="ECO:0007669"/>
    <property type="project" value="UniProtKB-KW"/>
</dbReference>
<dbReference type="RefSeq" id="WP_058483477.1">
    <property type="nucleotide sequence ID" value="NZ_CAAAII010000001.1"/>
</dbReference>
<name>A0A0W0Z4H3_LEGSP</name>
<dbReference type="InterPro" id="IPR011108">
    <property type="entry name" value="RMMBL"/>
</dbReference>
<dbReference type="OrthoDB" id="9803916at2"/>
<dbReference type="STRING" id="452.Lspi_1561"/>
<gene>
    <name evidence="4" type="ORF">Lspi_1561</name>
</gene>
<reference evidence="4 5" key="1">
    <citation type="submission" date="2015-11" db="EMBL/GenBank/DDBJ databases">
        <title>Genomic analysis of 38 Legionella species identifies large and diverse effector repertoires.</title>
        <authorList>
            <person name="Burstein D."/>
            <person name="Amaro F."/>
            <person name="Zusman T."/>
            <person name="Lifshitz Z."/>
            <person name="Cohen O."/>
            <person name="Gilbert J.A."/>
            <person name="Pupko T."/>
            <person name="Shuman H.A."/>
            <person name="Segal G."/>
        </authorList>
    </citation>
    <scope>NUCLEOTIDE SEQUENCE [LARGE SCALE GENOMIC DNA]</scope>
    <source>
        <strain evidence="4 5">Mt.St.Helens-9</strain>
    </source>
</reference>
<dbReference type="AlphaFoldDB" id="A0A0W0Z4H3"/>
<dbReference type="CDD" id="cd16295">
    <property type="entry name" value="TTHA0252-CPSF-like_MBL-fold"/>
    <property type="match status" value="1"/>
</dbReference>